<gene>
    <name evidence="2" type="ORF">TorRG33x02_306400</name>
</gene>
<comment type="caution">
    <text evidence="2">The sequence shown here is derived from an EMBL/GenBank/DDBJ whole genome shotgun (WGS) entry which is preliminary data.</text>
</comment>
<dbReference type="Proteomes" id="UP000237000">
    <property type="component" value="Unassembled WGS sequence"/>
</dbReference>
<accession>A0A2P5BW63</accession>
<evidence type="ECO:0000313" key="2">
    <source>
        <dbReference type="EMBL" id="PON53034.1"/>
    </source>
</evidence>
<name>A0A2P5BW63_TREOI</name>
<keyword evidence="3" id="KW-1185">Reference proteome</keyword>
<dbReference type="OrthoDB" id="10356734at2759"/>
<feature type="region of interest" description="Disordered" evidence="1">
    <location>
        <begin position="1"/>
        <end position="31"/>
    </location>
</feature>
<evidence type="ECO:0000256" key="1">
    <source>
        <dbReference type="SAM" id="MobiDB-lite"/>
    </source>
</evidence>
<protein>
    <submittedName>
        <fullName evidence="2">Uncharacterized protein</fullName>
    </submittedName>
</protein>
<sequence>MDILEWSDPGKSMYSNDISSGVDGEGQVPSDQSENFQHVVGGIQLNSKLVPIHDLVQSEDAIRIVMSSQLYKRVKELEVISGSRS</sequence>
<proteinExistence type="predicted"/>
<dbReference type="EMBL" id="JXTC01000450">
    <property type="protein sequence ID" value="PON53034.1"/>
    <property type="molecule type" value="Genomic_DNA"/>
</dbReference>
<dbReference type="AlphaFoldDB" id="A0A2P5BW63"/>
<reference evidence="3" key="1">
    <citation type="submission" date="2016-06" db="EMBL/GenBank/DDBJ databases">
        <title>Parallel loss of symbiosis genes in relatives of nitrogen-fixing non-legume Parasponia.</title>
        <authorList>
            <person name="Van Velzen R."/>
            <person name="Holmer R."/>
            <person name="Bu F."/>
            <person name="Rutten L."/>
            <person name="Van Zeijl A."/>
            <person name="Liu W."/>
            <person name="Santuari L."/>
            <person name="Cao Q."/>
            <person name="Sharma T."/>
            <person name="Shen D."/>
            <person name="Roswanjaya Y."/>
            <person name="Wardhani T."/>
            <person name="Kalhor M.S."/>
            <person name="Jansen J."/>
            <person name="Van den Hoogen J."/>
            <person name="Gungor B."/>
            <person name="Hartog M."/>
            <person name="Hontelez J."/>
            <person name="Verver J."/>
            <person name="Yang W.-C."/>
            <person name="Schijlen E."/>
            <person name="Repin R."/>
            <person name="Schilthuizen M."/>
            <person name="Schranz E."/>
            <person name="Heidstra R."/>
            <person name="Miyata K."/>
            <person name="Fedorova E."/>
            <person name="Kohlen W."/>
            <person name="Bisseling T."/>
            <person name="Smit S."/>
            <person name="Geurts R."/>
        </authorList>
    </citation>
    <scope>NUCLEOTIDE SEQUENCE [LARGE SCALE GENOMIC DNA]</scope>
    <source>
        <strain evidence="3">cv. RG33-2</strain>
    </source>
</reference>
<dbReference type="InParanoid" id="A0A2P5BW63"/>
<evidence type="ECO:0000313" key="3">
    <source>
        <dbReference type="Proteomes" id="UP000237000"/>
    </source>
</evidence>
<organism evidence="2 3">
    <name type="scientific">Trema orientale</name>
    <name type="common">Charcoal tree</name>
    <name type="synonym">Celtis orientalis</name>
    <dbReference type="NCBI Taxonomy" id="63057"/>
    <lineage>
        <taxon>Eukaryota</taxon>
        <taxon>Viridiplantae</taxon>
        <taxon>Streptophyta</taxon>
        <taxon>Embryophyta</taxon>
        <taxon>Tracheophyta</taxon>
        <taxon>Spermatophyta</taxon>
        <taxon>Magnoliopsida</taxon>
        <taxon>eudicotyledons</taxon>
        <taxon>Gunneridae</taxon>
        <taxon>Pentapetalae</taxon>
        <taxon>rosids</taxon>
        <taxon>fabids</taxon>
        <taxon>Rosales</taxon>
        <taxon>Cannabaceae</taxon>
        <taxon>Trema</taxon>
    </lineage>
</organism>